<dbReference type="RefSeq" id="WP_058873031.1">
    <property type="nucleotide sequence ID" value="NZ_LQBK01000004.1"/>
</dbReference>
<evidence type="ECO:0000313" key="3">
    <source>
        <dbReference type="Proteomes" id="UP000053512"/>
    </source>
</evidence>
<gene>
    <name evidence="2" type="ORF">AVL61_01475</name>
</gene>
<organism evidence="2 3">
    <name type="scientific">Kocuria rosea subsp. polaris</name>
    <dbReference type="NCBI Taxonomy" id="136273"/>
    <lineage>
        <taxon>Bacteria</taxon>
        <taxon>Bacillati</taxon>
        <taxon>Actinomycetota</taxon>
        <taxon>Actinomycetes</taxon>
        <taxon>Micrococcales</taxon>
        <taxon>Micrococcaceae</taxon>
        <taxon>Kocuria</taxon>
    </lineage>
</organism>
<feature type="compositionally biased region" description="Polar residues" evidence="1">
    <location>
        <begin position="1"/>
        <end position="13"/>
    </location>
</feature>
<feature type="region of interest" description="Disordered" evidence="1">
    <location>
        <begin position="1"/>
        <end position="48"/>
    </location>
</feature>
<name>A0A0W8IN66_KOCRO</name>
<sequence length="165" mass="16700">MMSKALSPQSTRSADLVHVPLLPEPAVPPAPPEGPAGSGSDRPGGDLRFQHAGLLQRVLTAAGEAEAAEWALDQALEAVASGEEVGIGLDVAPLDGALESARWSLDRAVEVLHAEIRTAARHGVPLARLAEASGAETAELQSVLRHPADAPSDPGLGPGGLAAAV</sequence>
<reference evidence="3" key="1">
    <citation type="submission" date="2015-12" db="EMBL/GenBank/DDBJ databases">
        <authorList>
            <person name="Nair G.R."/>
            <person name="Kaur G."/>
            <person name="Mayilraj S."/>
        </authorList>
    </citation>
    <scope>NUCLEOTIDE SEQUENCE [LARGE SCALE GENOMIC DNA]</scope>
    <source>
        <strain evidence="3">CD08_4</strain>
    </source>
</reference>
<evidence type="ECO:0000313" key="2">
    <source>
        <dbReference type="EMBL" id="KUG61615.1"/>
    </source>
</evidence>
<dbReference type="EMBL" id="LQBK01000004">
    <property type="protein sequence ID" value="KUG61615.1"/>
    <property type="molecule type" value="Genomic_DNA"/>
</dbReference>
<evidence type="ECO:0000256" key="1">
    <source>
        <dbReference type="SAM" id="MobiDB-lite"/>
    </source>
</evidence>
<dbReference type="Proteomes" id="UP000053512">
    <property type="component" value="Unassembled WGS sequence"/>
</dbReference>
<comment type="caution">
    <text evidence="2">The sequence shown here is derived from an EMBL/GenBank/DDBJ whole genome shotgun (WGS) entry which is preliminary data.</text>
</comment>
<protein>
    <submittedName>
        <fullName evidence="2">Uncharacterized protein</fullName>
    </submittedName>
</protein>
<accession>A0A0W8IN66</accession>
<dbReference type="AlphaFoldDB" id="A0A0W8IN66"/>
<proteinExistence type="predicted"/>
<feature type="region of interest" description="Disordered" evidence="1">
    <location>
        <begin position="146"/>
        <end position="165"/>
    </location>
</feature>
<feature type="compositionally biased region" description="Gly residues" evidence="1">
    <location>
        <begin position="156"/>
        <end position="165"/>
    </location>
</feature>
<feature type="compositionally biased region" description="Pro residues" evidence="1">
    <location>
        <begin position="22"/>
        <end position="34"/>
    </location>
</feature>